<feature type="region of interest" description="Disordered" evidence="1">
    <location>
        <begin position="120"/>
        <end position="148"/>
    </location>
</feature>
<reference evidence="2" key="2">
    <citation type="submission" date="2017-10" db="EMBL/GenBank/DDBJ databases">
        <title>Ladona fulva Genome sequencing and assembly.</title>
        <authorList>
            <person name="Murali S."/>
            <person name="Richards S."/>
            <person name="Bandaranaike D."/>
            <person name="Bellair M."/>
            <person name="Blankenburg K."/>
            <person name="Chao H."/>
            <person name="Dinh H."/>
            <person name="Doddapaneni H."/>
            <person name="Dugan-Rocha S."/>
            <person name="Elkadiri S."/>
            <person name="Gnanaolivu R."/>
            <person name="Hernandez B."/>
            <person name="Skinner E."/>
            <person name="Javaid M."/>
            <person name="Lee S."/>
            <person name="Li M."/>
            <person name="Ming W."/>
            <person name="Munidasa M."/>
            <person name="Muniz J."/>
            <person name="Nguyen L."/>
            <person name="Hughes D."/>
            <person name="Osuji N."/>
            <person name="Pu L.-L."/>
            <person name="Puazo M."/>
            <person name="Qu C."/>
            <person name="Quiroz J."/>
            <person name="Raj R."/>
            <person name="Weissenberger G."/>
            <person name="Xin Y."/>
            <person name="Zou X."/>
            <person name="Han Y."/>
            <person name="Worley K."/>
            <person name="Muzny D."/>
            <person name="Gibbs R."/>
        </authorList>
    </citation>
    <scope>NUCLEOTIDE SEQUENCE</scope>
    <source>
        <strain evidence="2">Sampled in the wild</strain>
    </source>
</reference>
<gene>
    <name evidence="2" type="ORF">J437_LFUL008851</name>
</gene>
<dbReference type="OrthoDB" id="8194222at2759"/>
<comment type="caution">
    <text evidence="2">The sequence shown here is derived from an EMBL/GenBank/DDBJ whole genome shotgun (WGS) entry which is preliminary data.</text>
</comment>
<dbReference type="EMBL" id="KZ308510">
    <property type="protein sequence ID" value="KAG8230768.1"/>
    <property type="molecule type" value="Genomic_DNA"/>
</dbReference>
<accession>A0A8K0KAE2</accession>
<keyword evidence="3" id="KW-1185">Reference proteome</keyword>
<dbReference type="AlphaFoldDB" id="A0A8K0KAE2"/>
<feature type="region of interest" description="Disordered" evidence="1">
    <location>
        <begin position="34"/>
        <end position="58"/>
    </location>
</feature>
<name>A0A8K0KAE2_LADFU</name>
<feature type="compositionally biased region" description="Basic and acidic residues" evidence="1">
    <location>
        <begin position="34"/>
        <end position="47"/>
    </location>
</feature>
<protein>
    <submittedName>
        <fullName evidence="2">Uncharacterized protein</fullName>
    </submittedName>
</protein>
<evidence type="ECO:0000313" key="3">
    <source>
        <dbReference type="Proteomes" id="UP000792457"/>
    </source>
</evidence>
<dbReference type="Proteomes" id="UP000792457">
    <property type="component" value="Unassembled WGS sequence"/>
</dbReference>
<feature type="compositionally biased region" description="Basic and acidic residues" evidence="1">
    <location>
        <begin position="129"/>
        <end position="143"/>
    </location>
</feature>
<organism evidence="2 3">
    <name type="scientific">Ladona fulva</name>
    <name type="common">Scarce chaser dragonfly</name>
    <name type="synonym">Libellula fulva</name>
    <dbReference type="NCBI Taxonomy" id="123851"/>
    <lineage>
        <taxon>Eukaryota</taxon>
        <taxon>Metazoa</taxon>
        <taxon>Ecdysozoa</taxon>
        <taxon>Arthropoda</taxon>
        <taxon>Hexapoda</taxon>
        <taxon>Insecta</taxon>
        <taxon>Pterygota</taxon>
        <taxon>Palaeoptera</taxon>
        <taxon>Odonata</taxon>
        <taxon>Epiprocta</taxon>
        <taxon>Anisoptera</taxon>
        <taxon>Libelluloidea</taxon>
        <taxon>Libellulidae</taxon>
        <taxon>Ladona</taxon>
    </lineage>
</organism>
<evidence type="ECO:0000313" key="2">
    <source>
        <dbReference type="EMBL" id="KAG8230768.1"/>
    </source>
</evidence>
<sequence>MNSVFTRAALMQTAIKGFFKTGICPLDRNIFPEHMYEPSDTTDRPEAASEPQPSTCGPILQQEGAVESQFCKCIRVLQPSFRRAILMPSPKEIERTLKKNSCRRKGKTVILTSSPYKKELAMKKKSKEARKESQNKKLPERKNSLKRKLAFRTKKITKENKKTTKNCFNL</sequence>
<evidence type="ECO:0000256" key="1">
    <source>
        <dbReference type="SAM" id="MobiDB-lite"/>
    </source>
</evidence>
<reference evidence="2" key="1">
    <citation type="submission" date="2013-04" db="EMBL/GenBank/DDBJ databases">
        <authorList>
            <person name="Qu J."/>
            <person name="Murali S.C."/>
            <person name="Bandaranaike D."/>
            <person name="Bellair M."/>
            <person name="Blankenburg K."/>
            <person name="Chao H."/>
            <person name="Dinh H."/>
            <person name="Doddapaneni H."/>
            <person name="Downs B."/>
            <person name="Dugan-Rocha S."/>
            <person name="Elkadiri S."/>
            <person name="Gnanaolivu R.D."/>
            <person name="Hernandez B."/>
            <person name="Javaid M."/>
            <person name="Jayaseelan J.C."/>
            <person name="Lee S."/>
            <person name="Li M."/>
            <person name="Ming W."/>
            <person name="Munidasa M."/>
            <person name="Muniz J."/>
            <person name="Nguyen L."/>
            <person name="Ongeri F."/>
            <person name="Osuji N."/>
            <person name="Pu L.-L."/>
            <person name="Puazo M."/>
            <person name="Qu C."/>
            <person name="Quiroz J."/>
            <person name="Raj R."/>
            <person name="Weissenberger G."/>
            <person name="Xin Y."/>
            <person name="Zou X."/>
            <person name="Han Y."/>
            <person name="Richards S."/>
            <person name="Worley K."/>
            <person name="Muzny D."/>
            <person name="Gibbs R."/>
        </authorList>
    </citation>
    <scope>NUCLEOTIDE SEQUENCE</scope>
    <source>
        <strain evidence="2">Sampled in the wild</strain>
    </source>
</reference>
<proteinExistence type="predicted"/>